<organism evidence="3 4">
    <name type="scientific">Elysia marginata</name>
    <dbReference type="NCBI Taxonomy" id="1093978"/>
    <lineage>
        <taxon>Eukaryota</taxon>
        <taxon>Metazoa</taxon>
        <taxon>Spiralia</taxon>
        <taxon>Lophotrochozoa</taxon>
        <taxon>Mollusca</taxon>
        <taxon>Gastropoda</taxon>
        <taxon>Heterobranchia</taxon>
        <taxon>Euthyneura</taxon>
        <taxon>Panpulmonata</taxon>
        <taxon>Sacoglossa</taxon>
        <taxon>Placobranchoidea</taxon>
        <taxon>Plakobranchidae</taxon>
        <taxon>Elysia</taxon>
    </lineage>
</organism>
<dbReference type="GO" id="GO:0005737">
    <property type="term" value="C:cytoplasm"/>
    <property type="evidence" value="ECO:0007669"/>
    <property type="project" value="TreeGrafter"/>
</dbReference>
<proteinExistence type="predicted"/>
<dbReference type="GO" id="GO:0016176">
    <property type="term" value="F:superoxide-generating NADPH oxidase activator activity"/>
    <property type="evidence" value="ECO:0007669"/>
    <property type="project" value="TreeGrafter"/>
</dbReference>
<evidence type="ECO:0000256" key="1">
    <source>
        <dbReference type="ARBA" id="ARBA00022737"/>
    </source>
</evidence>
<dbReference type="SUPFAM" id="SSF64268">
    <property type="entry name" value="PX domain"/>
    <property type="match status" value="1"/>
</dbReference>
<comment type="caution">
    <text evidence="3">The sequence shown here is derived from an EMBL/GenBank/DDBJ whole genome shotgun (WGS) entry which is preliminary data.</text>
</comment>
<dbReference type="SMART" id="SM00312">
    <property type="entry name" value="PX"/>
    <property type="match status" value="1"/>
</dbReference>
<keyword evidence="1" id="KW-0677">Repeat</keyword>
<dbReference type="EMBL" id="BMAT01000978">
    <property type="protein sequence ID" value="GFR77558.1"/>
    <property type="molecule type" value="Genomic_DNA"/>
</dbReference>
<evidence type="ECO:0000313" key="3">
    <source>
        <dbReference type="EMBL" id="GFR77558.1"/>
    </source>
</evidence>
<dbReference type="PROSITE" id="PS50195">
    <property type="entry name" value="PX"/>
    <property type="match status" value="1"/>
</dbReference>
<evidence type="ECO:0000313" key="4">
    <source>
        <dbReference type="Proteomes" id="UP000762676"/>
    </source>
</evidence>
<evidence type="ECO:0000259" key="2">
    <source>
        <dbReference type="PROSITE" id="PS50195"/>
    </source>
</evidence>
<name>A0AAV4FVW8_9GAST</name>
<dbReference type="GO" id="GO:0042554">
    <property type="term" value="P:superoxide anion generation"/>
    <property type="evidence" value="ECO:0007669"/>
    <property type="project" value="TreeGrafter"/>
</dbReference>
<dbReference type="Gene3D" id="3.30.1520.10">
    <property type="entry name" value="Phox-like domain"/>
    <property type="match status" value="1"/>
</dbReference>
<accession>A0AAV4FVW8</accession>
<dbReference type="InterPro" id="IPR051228">
    <property type="entry name" value="NADPH_Oxidase/PX-Domain"/>
</dbReference>
<feature type="domain" description="PX" evidence="2">
    <location>
        <begin position="3"/>
        <end position="126"/>
    </location>
</feature>
<dbReference type="Proteomes" id="UP000762676">
    <property type="component" value="Unassembled WGS sequence"/>
</dbReference>
<reference evidence="3 4" key="1">
    <citation type="journal article" date="2021" name="Elife">
        <title>Chloroplast acquisition without the gene transfer in kleptoplastic sea slugs, Plakobranchus ocellatus.</title>
        <authorList>
            <person name="Maeda T."/>
            <person name="Takahashi S."/>
            <person name="Yoshida T."/>
            <person name="Shimamura S."/>
            <person name="Takaki Y."/>
            <person name="Nagai Y."/>
            <person name="Toyoda A."/>
            <person name="Suzuki Y."/>
            <person name="Arimoto A."/>
            <person name="Ishii H."/>
            <person name="Satoh N."/>
            <person name="Nishiyama T."/>
            <person name="Hasebe M."/>
            <person name="Maruyama T."/>
            <person name="Minagawa J."/>
            <person name="Obokata J."/>
            <person name="Shigenobu S."/>
        </authorList>
    </citation>
    <scope>NUCLEOTIDE SEQUENCE [LARGE SCALE GENOMIC DNA]</scope>
</reference>
<dbReference type="Pfam" id="PF00787">
    <property type="entry name" value="PX"/>
    <property type="match status" value="1"/>
</dbReference>
<keyword evidence="4" id="KW-1185">Reference proteome</keyword>
<dbReference type="AlphaFoldDB" id="A0AAV4FVW8"/>
<gene>
    <name evidence="3" type="ORF">ElyMa_000511700</name>
</gene>
<dbReference type="PANTHER" id="PTHR15706">
    <property type="entry name" value="SH3 MULTIPLE DOMAIN"/>
    <property type="match status" value="1"/>
</dbReference>
<sequence length="228" mass="26208">MGKKVVGVNVLDVEKRRVPSKHYVYVILVMWSDGCSLTIFRRYSRFFDLQANLLSQFPIEGGTIAPEKRIIPFLPGKIFFGRSHIKDVALKRLDDIRLYCKVLLTASQVILKAEFSQTYRRACALFAGDILDLEVTKVMREAKCWTDHHLVKSALTMHTIPTHHKRKIIRPPFNVSKLTNISREKQFAQDLGDRLTSHGHMTIIKISTKPFMKESVAFTVGLKQRVQK</sequence>
<dbReference type="InterPro" id="IPR036871">
    <property type="entry name" value="PX_dom_sf"/>
</dbReference>
<protein>
    <submittedName>
        <fullName evidence="3">SH3 and PX domain-containing protein 2B</fullName>
    </submittedName>
</protein>
<dbReference type="GO" id="GO:0035091">
    <property type="term" value="F:phosphatidylinositol binding"/>
    <property type="evidence" value="ECO:0007669"/>
    <property type="project" value="InterPro"/>
</dbReference>
<dbReference type="InterPro" id="IPR001683">
    <property type="entry name" value="PX_dom"/>
</dbReference>
<dbReference type="PANTHER" id="PTHR15706:SF2">
    <property type="entry name" value="SH3 AND PX DOMAIN-CONTAINING PROTEIN 2A"/>
    <property type="match status" value="1"/>
</dbReference>